<feature type="signal peptide" evidence="10">
    <location>
        <begin position="1"/>
        <end position="27"/>
    </location>
</feature>
<evidence type="ECO:0000256" key="5">
    <source>
        <dbReference type="ARBA" id="ARBA00022448"/>
    </source>
</evidence>
<keyword evidence="7 10" id="KW-0574">Periplasm</keyword>
<comment type="subcellular location">
    <subcellularLocation>
        <location evidence="1 10">Periplasm</location>
    </subcellularLocation>
</comment>
<dbReference type="PANTHER" id="PTHR35869:SF1">
    <property type="entry name" value="OUTER-MEMBRANE LIPOPROTEIN CARRIER PROTEIN"/>
    <property type="match status" value="1"/>
</dbReference>
<dbReference type="STRING" id="1799789.AX660_12210"/>
<sequence precursor="true">MFRKTLTIARWLLTSLLLVHTVSMAQAIDAQHLLKQRLSQLKTFQAKFSQRVTDAQNTLLQEGDGNIVLQYPNQLYWSLNAPNENILVADGQTLWQLDPFMEQVVAVNQKAAIDNNPLILLTNPQDKAWDEYAISEHNNQFVITPKSQQGEIAKLVLSFDGANLVAMQIIDGQQQVSDLVFTAIKQNQIVDKALFTFIIPDGFELDDQRIP</sequence>
<dbReference type="InterPro" id="IPR018323">
    <property type="entry name" value="OM_lipoprot_carrier_LolA_Pbac"/>
</dbReference>
<reference evidence="12" key="1">
    <citation type="submission" date="2016-02" db="EMBL/GenBank/DDBJ databases">
        <authorList>
            <person name="Schultz-Johansen M."/>
            <person name="Glaring M.A."/>
            <person name="Bech P.K."/>
            <person name="Stougaard P."/>
        </authorList>
    </citation>
    <scope>NUCLEOTIDE SEQUENCE [LARGE SCALE GENOMIC DNA]</scope>
    <source>
        <strain evidence="12">S66</strain>
    </source>
</reference>
<dbReference type="CDD" id="cd16325">
    <property type="entry name" value="LolA"/>
    <property type="match status" value="1"/>
</dbReference>
<comment type="function">
    <text evidence="10">Participates in the translocation of lipoproteins from the inner membrane to the outer membrane. Only forms a complex with a lipoprotein if the residue after the N-terminal Cys is not an aspartate (The Asp acts as a targeting signal to indicate that the lipoprotein should stay in the inner membrane).</text>
</comment>
<evidence type="ECO:0000313" key="11">
    <source>
        <dbReference type="EMBL" id="KXI29465.1"/>
    </source>
</evidence>
<dbReference type="InterPro" id="IPR004564">
    <property type="entry name" value="OM_lipoprot_carrier_LolA-like"/>
</dbReference>
<accession>A0A136A2L1</accession>
<dbReference type="PANTHER" id="PTHR35869">
    <property type="entry name" value="OUTER-MEMBRANE LIPOPROTEIN CARRIER PROTEIN"/>
    <property type="match status" value="1"/>
</dbReference>
<keyword evidence="9 10" id="KW-0143">Chaperone</keyword>
<evidence type="ECO:0000256" key="7">
    <source>
        <dbReference type="ARBA" id="ARBA00022764"/>
    </source>
</evidence>
<dbReference type="GO" id="GO:0042953">
    <property type="term" value="P:lipoprotein transport"/>
    <property type="evidence" value="ECO:0007669"/>
    <property type="project" value="InterPro"/>
</dbReference>
<evidence type="ECO:0000256" key="2">
    <source>
        <dbReference type="ARBA" id="ARBA00007615"/>
    </source>
</evidence>
<dbReference type="InterPro" id="IPR029046">
    <property type="entry name" value="LolA/LolB/LppX"/>
</dbReference>
<name>A0A136A2L1_9ALTE</name>
<keyword evidence="12" id="KW-1185">Reference proteome</keyword>
<comment type="caution">
    <text evidence="11">The sequence shown here is derived from an EMBL/GenBank/DDBJ whole genome shotgun (WGS) entry which is preliminary data.</text>
</comment>
<dbReference type="Pfam" id="PF03548">
    <property type="entry name" value="LolA"/>
    <property type="match status" value="1"/>
</dbReference>
<evidence type="ECO:0000256" key="4">
    <source>
        <dbReference type="ARBA" id="ARBA00014035"/>
    </source>
</evidence>
<dbReference type="SUPFAM" id="SSF89392">
    <property type="entry name" value="Prokaryotic lipoproteins and lipoprotein localization factors"/>
    <property type="match status" value="1"/>
</dbReference>
<evidence type="ECO:0000256" key="8">
    <source>
        <dbReference type="ARBA" id="ARBA00022927"/>
    </source>
</evidence>
<organism evidence="11 12">
    <name type="scientific">Paraglaciecola hydrolytica</name>
    <dbReference type="NCBI Taxonomy" id="1799789"/>
    <lineage>
        <taxon>Bacteria</taxon>
        <taxon>Pseudomonadati</taxon>
        <taxon>Pseudomonadota</taxon>
        <taxon>Gammaproteobacteria</taxon>
        <taxon>Alteromonadales</taxon>
        <taxon>Alteromonadaceae</taxon>
        <taxon>Paraglaciecola</taxon>
    </lineage>
</organism>
<protein>
    <recommendedName>
        <fullName evidence="4 10">Outer-membrane lipoprotein carrier protein</fullName>
    </recommendedName>
</protein>
<comment type="similarity">
    <text evidence="2 10">Belongs to the LolA family.</text>
</comment>
<dbReference type="Proteomes" id="UP000070299">
    <property type="component" value="Unassembled WGS sequence"/>
</dbReference>
<keyword evidence="8 10" id="KW-0653">Protein transport</keyword>
<dbReference type="AlphaFoldDB" id="A0A136A2L1"/>
<proteinExistence type="inferred from homology"/>
<evidence type="ECO:0000256" key="3">
    <source>
        <dbReference type="ARBA" id="ARBA00011245"/>
    </source>
</evidence>
<dbReference type="NCBIfam" id="TIGR00547">
    <property type="entry name" value="lolA"/>
    <property type="match status" value="1"/>
</dbReference>
<dbReference type="OrthoDB" id="9787361at2"/>
<feature type="chain" id="PRO_5008999478" description="Outer-membrane lipoprotein carrier protein" evidence="10">
    <location>
        <begin position="28"/>
        <end position="211"/>
    </location>
</feature>
<dbReference type="EMBL" id="LSNE01000005">
    <property type="protein sequence ID" value="KXI29465.1"/>
    <property type="molecule type" value="Genomic_DNA"/>
</dbReference>
<dbReference type="GO" id="GO:0030288">
    <property type="term" value="C:outer membrane-bounded periplasmic space"/>
    <property type="evidence" value="ECO:0007669"/>
    <property type="project" value="TreeGrafter"/>
</dbReference>
<dbReference type="GO" id="GO:0044874">
    <property type="term" value="P:lipoprotein localization to outer membrane"/>
    <property type="evidence" value="ECO:0007669"/>
    <property type="project" value="UniProtKB-UniRule"/>
</dbReference>
<evidence type="ECO:0000256" key="1">
    <source>
        <dbReference type="ARBA" id="ARBA00004418"/>
    </source>
</evidence>
<keyword evidence="6 10" id="KW-0732">Signal</keyword>
<evidence type="ECO:0000256" key="10">
    <source>
        <dbReference type="HAMAP-Rule" id="MF_00240"/>
    </source>
</evidence>
<keyword evidence="11" id="KW-0449">Lipoprotein</keyword>
<evidence type="ECO:0000313" key="12">
    <source>
        <dbReference type="Proteomes" id="UP000070299"/>
    </source>
</evidence>
<evidence type="ECO:0000256" key="9">
    <source>
        <dbReference type="ARBA" id="ARBA00023186"/>
    </source>
</evidence>
<dbReference type="Gene3D" id="2.50.20.10">
    <property type="entry name" value="Lipoprotein localisation LolA/LolB/LppX"/>
    <property type="match status" value="1"/>
</dbReference>
<comment type="subunit">
    <text evidence="3 10">Monomer.</text>
</comment>
<dbReference type="HAMAP" id="MF_00240">
    <property type="entry name" value="LolA"/>
    <property type="match status" value="1"/>
</dbReference>
<keyword evidence="5 10" id="KW-0813">Transport</keyword>
<evidence type="ECO:0000256" key="6">
    <source>
        <dbReference type="ARBA" id="ARBA00022729"/>
    </source>
</evidence>
<gene>
    <name evidence="10" type="primary">lolA</name>
    <name evidence="11" type="ORF">AX660_12210</name>
</gene>